<dbReference type="EMBL" id="BARS01041179">
    <property type="protein sequence ID" value="GAG41807.1"/>
    <property type="molecule type" value="Genomic_DNA"/>
</dbReference>
<name>X0Y373_9ZZZZ</name>
<evidence type="ECO:0000313" key="1">
    <source>
        <dbReference type="EMBL" id="GAG41807.1"/>
    </source>
</evidence>
<comment type="caution">
    <text evidence="1">The sequence shown here is derived from an EMBL/GenBank/DDBJ whole genome shotgun (WGS) entry which is preliminary data.</text>
</comment>
<feature type="non-terminal residue" evidence="1">
    <location>
        <position position="1"/>
    </location>
</feature>
<organism evidence="1">
    <name type="scientific">marine sediment metagenome</name>
    <dbReference type="NCBI Taxonomy" id="412755"/>
    <lineage>
        <taxon>unclassified sequences</taxon>
        <taxon>metagenomes</taxon>
        <taxon>ecological metagenomes</taxon>
    </lineage>
</organism>
<sequence>DKTYGKIQKVSDNLSDTCRTAIEQYIEQPKHKKSNKIQTENDKLFTKEYIDQLKKEISYLKDENIALRKQIEEDIHHLHSGIEKLMTNIETTKQTKSENERFNSRM</sequence>
<dbReference type="AlphaFoldDB" id="X0Y373"/>
<gene>
    <name evidence="1" type="ORF">S01H1_62665</name>
</gene>
<reference evidence="1" key="1">
    <citation type="journal article" date="2014" name="Front. Microbiol.">
        <title>High frequency of phylogenetically diverse reductive dehalogenase-homologous genes in deep subseafloor sedimentary metagenomes.</title>
        <authorList>
            <person name="Kawai M."/>
            <person name="Futagami T."/>
            <person name="Toyoda A."/>
            <person name="Takaki Y."/>
            <person name="Nishi S."/>
            <person name="Hori S."/>
            <person name="Arai W."/>
            <person name="Tsubouchi T."/>
            <person name="Morono Y."/>
            <person name="Uchiyama I."/>
            <person name="Ito T."/>
            <person name="Fujiyama A."/>
            <person name="Inagaki F."/>
            <person name="Takami H."/>
        </authorList>
    </citation>
    <scope>NUCLEOTIDE SEQUENCE</scope>
    <source>
        <strain evidence="1">Expedition CK06-06</strain>
    </source>
</reference>
<dbReference type="Gene3D" id="1.20.5.1700">
    <property type="match status" value="1"/>
</dbReference>
<proteinExistence type="predicted"/>
<accession>X0Y373</accession>
<protein>
    <submittedName>
        <fullName evidence="1">Uncharacterized protein</fullName>
    </submittedName>
</protein>